<protein>
    <submittedName>
        <fullName evidence="2">Uncharacterized protein</fullName>
    </submittedName>
</protein>
<sequence length="59" mass="6690">MAASNWKVGDQRESPRAQNRKVHFKACTPLHLKASAKSLTFKLDSVTKFRCTTVSWLPD</sequence>
<evidence type="ECO:0000313" key="3">
    <source>
        <dbReference type="Proteomes" id="UP000053105"/>
    </source>
</evidence>
<accession>A0A0N0BBX5</accession>
<evidence type="ECO:0000313" key="2">
    <source>
        <dbReference type="EMBL" id="KOX68088.1"/>
    </source>
</evidence>
<name>A0A0N0BBX5_9HYME</name>
<dbReference type="EMBL" id="KQ435955">
    <property type="protein sequence ID" value="KOX68088.1"/>
    <property type="molecule type" value="Genomic_DNA"/>
</dbReference>
<reference evidence="2 3" key="1">
    <citation type="submission" date="2015-07" db="EMBL/GenBank/DDBJ databases">
        <title>The genome of Melipona quadrifasciata.</title>
        <authorList>
            <person name="Pan H."/>
            <person name="Kapheim K."/>
        </authorList>
    </citation>
    <scope>NUCLEOTIDE SEQUENCE [LARGE SCALE GENOMIC DNA]</scope>
    <source>
        <strain evidence="2">0111107301</strain>
        <tissue evidence="2">Whole body</tissue>
    </source>
</reference>
<feature type="region of interest" description="Disordered" evidence="1">
    <location>
        <begin position="1"/>
        <end position="20"/>
    </location>
</feature>
<dbReference type="AlphaFoldDB" id="A0A0N0BBX5"/>
<gene>
    <name evidence="2" type="ORF">WN51_07384</name>
</gene>
<proteinExistence type="predicted"/>
<keyword evidence="3" id="KW-1185">Reference proteome</keyword>
<dbReference type="Proteomes" id="UP000053105">
    <property type="component" value="Unassembled WGS sequence"/>
</dbReference>
<organism evidence="2 3">
    <name type="scientific">Melipona quadrifasciata</name>
    <dbReference type="NCBI Taxonomy" id="166423"/>
    <lineage>
        <taxon>Eukaryota</taxon>
        <taxon>Metazoa</taxon>
        <taxon>Ecdysozoa</taxon>
        <taxon>Arthropoda</taxon>
        <taxon>Hexapoda</taxon>
        <taxon>Insecta</taxon>
        <taxon>Pterygota</taxon>
        <taxon>Neoptera</taxon>
        <taxon>Endopterygota</taxon>
        <taxon>Hymenoptera</taxon>
        <taxon>Apocrita</taxon>
        <taxon>Aculeata</taxon>
        <taxon>Apoidea</taxon>
        <taxon>Anthophila</taxon>
        <taxon>Apidae</taxon>
        <taxon>Melipona</taxon>
    </lineage>
</organism>
<evidence type="ECO:0000256" key="1">
    <source>
        <dbReference type="SAM" id="MobiDB-lite"/>
    </source>
</evidence>